<sequence>MLQEEQTFINLRHRAWIELGIEVESDVSGYPIVADSGGLGPDVAIPHTMHSASDGSSMHTPGDEVALFGTTDVPRAITVPVNPMASYATLVDSEPALQAGASGPYTQL</sequence>
<organism evidence="1 2">
    <name type="scientific">Hohenbuehelia grisea</name>
    <dbReference type="NCBI Taxonomy" id="104357"/>
    <lineage>
        <taxon>Eukaryota</taxon>
        <taxon>Fungi</taxon>
        <taxon>Dikarya</taxon>
        <taxon>Basidiomycota</taxon>
        <taxon>Agaricomycotina</taxon>
        <taxon>Agaricomycetes</taxon>
        <taxon>Agaricomycetidae</taxon>
        <taxon>Agaricales</taxon>
        <taxon>Pleurotineae</taxon>
        <taxon>Pleurotaceae</taxon>
        <taxon>Hohenbuehelia</taxon>
    </lineage>
</organism>
<gene>
    <name evidence="1" type="ORF">HGRIS_003275</name>
</gene>
<name>A0ABR3JMY1_9AGAR</name>
<dbReference type="EMBL" id="JASNQZ010000006">
    <property type="protein sequence ID" value="KAL0957183.1"/>
    <property type="molecule type" value="Genomic_DNA"/>
</dbReference>
<comment type="caution">
    <text evidence="1">The sequence shown here is derived from an EMBL/GenBank/DDBJ whole genome shotgun (WGS) entry which is preliminary data.</text>
</comment>
<proteinExistence type="predicted"/>
<keyword evidence="2" id="KW-1185">Reference proteome</keyword>
<evidence type="ECO:0000313" key="1">
    <source>
        <dbReference type="EMBL" id="KAL0957183.1"/>
    </source>
</evidence>
<evidence type="ECO:0000313" key="2">
    <source>
        <dbReference type="Proteomes" id="UP001556367"/>
    </source>
</evidence>
<reference evidence="2" key="1">
    <citation type="submission" date="2024-06" db="EMBL/GenBank/DDBJ databases">
        <title>Multi-omics analyses provide insights into the biosynthesis of the anticancer antibiotic pleurotin in Hohenbuehelia grisea.</title>
        <authorList>
            <person name="Weaver J.A."/>
            <person name="Alberti F."/>
        </authorList>
    </citation>
    <scope>NUCLEOTIDE SEQUENCE [LARGE SCALE GENOMIC DNA]</scope>
    <source>
        <strain evidence="2">T-177</strain>
    </source>
</reference>
<accession>A0ABR3JMY1</accession>
<protein>
    <submittedName>
        <fullName evidence="1">Uncharacterized protein</fullName>
    </submittedName>
</protein>
<dbReference type="Proteomes" id="UP001556367">
    <property type="component" value="Unassembled WGS sequence"/>
</dbReference>